<proteinExistence type="predicted"/>
<organism evidence="1">
    <name type="scientific">Candidatus Moduliflexus flocculans</name>
    <dbReference type="NCBI Taxonomy" id="1499966"/>
    <lineage>
        <taxon>Bacteria</taxon>
        <taxon>Candidatus Moduliflexota</taxon>
        <taxon>Candidatus Moduliflexia</taxon>
        <taxon>Candidatus Moduliflexales</taxon>
        <taxon>Candidatus Moduliflexaceae</taxon>
    </lineage>
</organism>
<dbReference type="Proteomes" id="UP000030700">
    <property type="component" value="Unassembled WGS sequence"/>
</dbReference>
<evidence type="ECO:0000313" key="2">
    <source>
        <dbReference type="Proteomes" id="UP000030700"/>
    </source>
</evidence>
<reference evidence="1" key="1">
    <citation type="journal article" date="2015" name="PeerJ">
        <title>First genomic representation of candidate bacterial phylum KSB3 points to enhanced environmental sensing as a trigger of wastewater bulking.</title>
        <authorList>
            <person name="Sekiguchi Y."/>
            <person name="Ohashi A."/>
            <person name="Parks D.H."/>
            <person name="Yamauchi T."/>
            <person name="Tyson G.W."/>
            <person name="Hugenholtz P."/>
        </authorList>
    </citation>
    <scope>NUCLEOTIDE SEQUENCE [LARGE SCALE GENOMIC DNA]</scope>
</reference>
<dbReference type="AlphaFoldDB" id="A0A0S6VS42"/>
<dbReference type="HOGENOM" id="CLU_584839_0_0_0"/>
<gene>
    <name evidence="1" type="ORF">U14_01459</name>
</gene>
<accession>A0A0S6VS42</accession>
<keyword evidence="2" id="KW-1185">Reference proteome</keyword>
<name>A0A0S6VS42_9BACT</name>
<sequence>MTVKDAFVGRISTPFSLWKKRLNESLPDLINRFVIMPFLRLGTRSILGERTAHSIESIGNVAKKYEEGYSVIIIPSHPMARRHTLGMMLHCMNISKEISGQYPHVVLATDEITFVYIKIRVVNELIQRFYRFIGTLGGHIMLSRKDPNSAFRAGIDIARLLRNQSTVVMAGEGYPRHDSRRYVDIPNSVEFFYTKLKSKNILPPSVSKTSFVDKLVRDIQALVDREDKQSYRSGKLSDHAIDSIKQMFLRHIPVGQTMEVDDVVEELLMSWGERFGRLQGIDPVLGVTVQPRHKAMILPIVFTEYSKNQQHIDVRDYFLIDNASYTEVKSSMREMDMIQRCNIAFEMVNDQRHADVIASICQFCNVIYTPTHALFEEYHAGKLPFQELYAVILEKIKTPRNPLELQQAEGFRDYLNNFKIAAEIAGLDDEDRLMLRDAIKLNIGDLEQVIPSVRIRQAWKQQEMAAVTES</sequence>
<evidence type="ECO:0000313" key="1">
    <source>
        <dbReference type="EMBL" id="GAK50232.1"/>
    </source>
</evidence>
<dbReference type="EMBL" id="DF820456">
    <property type="protein sequence ID" value="GAK50232.1"/>
    <property type="molecule type" value="Genomic_DNA"/>
</dbReference>
<protein>
    <submittedName>
        <fullName evidence="1">Uncharacterized protein</fullName>
    </submittedName>
</protein>